<evidence type="ECO:0000259" key="4">
    <source>
        <dbReference type="PROSITE" id="PS50902"/>
    </source>
</evidence>
<keyword evidence="2" id="KW-0288">FMN</keyword>
<dbReference type="Proteomes" id="UP000270261">
    <property type="component" value="Unassembled WGS sequence"/>
</dbReference>
<dbReference type="EMBL" id="RRUE01000002">
    <property type="protein sequence ID" value="RRN43584.1"/>
    <property type="molecule type" value="Genomic_DNA"/>
</dbReference>
<dbReference type="InterPro" id="IPR017938">
    <property type="entry name" value="Riboflavin_synthase-like_b-brl"/>
</dbReference>
<keyword evidence="3" id="KW-0813">Transport</keyword>
<dbReference type="PROSITE" id="PS51384">
    <property type="entry name" value="FAD_FR"/>
    <property type="match status" value="1"/>
</dbReference>
<dbReference type="Gene3D" id="3.40.50.80">
    <property type="entry name" value="Nucleotide-binding domain of ferredoxin-NADP reductase (FNR) module"/>
    <property type="match status" value="1"/>
</dbReference>
<dbReference type="Gene3D" id="2.40.30.10">
    <property type="entry name" value="Translation factors"/>
    <property type="match status" value="1"/>
</dbReference>
<evidence type="ECO:0000256" key="1">
    <source>
        <dbReference type="ARBA" id="ARBA00022630"/>
    </source>
</evidence>
<dbReference type="OrthoDB" id="9816402at2"/>
<dbReference type="Gene3D" id="3.40.50.360">
    <property type="match status" value="1"/>
</dbReference>
<dbReference type="GO" id="GO:0050660">
    <property type="term" value="F:flavin adenine dinucleotide binding"/>
    <property type="evidence" value="ECO:0007669"/>
    <property type="project" value="TreeGrafter"/>
</dbReference>
<organism evidence="6 7">
    <name type="scientific">Lautropia dentalis</name>
    <dbReference type="NCBI Taxonomy" id="2490857"/>
    <lineage>
        <taxon>Bacteria</taxon>
        <taxon>Pseudomonadati</taxon>
        <taxon>Pseudomonadota</taxon>
        <taxon>Betaproteobacteria</taxon>
        <taxon>Burkholderiales</taxon>
        <taxon>Burkholderiaceae</taxon>
        <taxon>Lautropia</taxon>
    </lineage>
</organism>
<keyword evidence="3" id="KW-0249">Electron transport</keyword>
<dbReference type="GO" id="GO:0010181">
    <property type="term" value="F:FMN binding"/>
    <property type="evidence" value="ECO:0007669"/>
    <property type="project" value="InterPro"/>
</dbReference>
<dbReference type="PRINTS" id="PR00369">
    <property type="entry name" value="FLAVODOXIN"/>
</dbReference>
<evidence type="ECO:0000256" key="2">
    <source>
        <dbReference type="ARBA" id="ARBA00022643"/>
    </source>
</evidence>
<dbReference type="GO" id="GO:0005829">
    <property type="term" value="C:cytosol"/>
    <property type="evidence" value="ECO:0007669"/>
    <property type="project" value="TreeGrafter"/>
</dbReference>
<feature type="domain" description="Flavodoxin-like" evidence="4">
    <location>
        <begin position="8"/>
        <end position="144"/>
    </location>
</feature>
<evidence type="ECO:0000256" key="3">
    <source>
        <dbReference type="ARBA" id="ARBA00022982"/>
    </source>
</evidence>
<dbReference type="RefSeq" id="WP_125095789.1">
    <property type="nucleotide sequence ID" value="NZ_RRUE01000002.1"/>
</dbReference>
<comment type="caution">
    <text evidence="6">The sequence shown here is derived from an EMBL/GenBank/DDBJ whole genome shotgun (WGS) entry which is preliminary data.</text>
</comment>
<gene>
    <name evidence="6" type="ORF">EHV23_09055</name>
</gene>
<dbReference type="InterPro" id="IPR001709">
    <property type="entry name" value="Flavoprot_Pyr_Nucl_cyt_Rdtase"/>
</dbReference>
<dbReference type="AlphaFoldDB" id="A0A3R8LPY6"/>
<dbReference type="Pfam" id="PF00175">
    <property type="entry name" value="NAD_binding_1"/>
    <property type="match status" value="1"/>
</dbReference>
<keyword evidence="7" id="KW-1185">Reference proteome</keyword>
<evidence type="ECO:0000259" key="5">
    <source>
        <dbReference type="PROSITE" id="PS51384"/>
    </source>
</evidence>
<reference evidence="6 7" key="1">
    <citation type="submission" date="2018-11" db="EMBL/GenBank/DDBJ databases">
        <title>Genome sequencing of Lautropia sp. KCOM 2505 (= ChDC F240).</title>
        <authorList>
            <person name="Kook J.-K."/>
            <person name="Park S.-N."/>
            <person name="Lim Y.K."/>
        </authorList>
    </citation>
    <scope>NUCLEOTIDE SEQUENCE [LARGE SCALE GENOMIC DNA]</scope>
    <source>
        <strain evidence="6 7">KCOM 2505</strain>
    </source>
</reference>
<dbReference type="InterPro" id="IPR029039">
    <property type="entry name" value="Flavoprotein-like_sf"/>
</dbReference>
<evidence type="ECO:0000313" key="7">
    <source>
        <dbReference type="Proteomes" id="UP000270261"/>
    </source>
</evidence>
<dbReference type="Gene3D" id="1.20.990.10">
    <property type="entry name" value="NADPH-cytochrome p450 Reductase, Chain A, domain 3"/>
    <property type="match status" value="1"/>
</dbReference>
<protein>
    <submittedName>
        <fullName evidence="6">Sulfite reductase flavoprotein subunit alpha</fullName>
    </submittedName>
</protein>
<dbReference type="PANTHER" id="PTHR19384">
    <property type="entry name" value="NITRIC OXIDE SYNTHASE-RELATED"/>
    <property type="match status" value="1"/>
</dbReference>
<dbReference type="InterPro" id="IPR039261">
    <property type="entry name" value="FNR_nucleotide-bd"/>
</dbReference>
<dbReference type="PROSITE" id="PS50902">
    <property type="entry name" value="FLAVODOXIN_LIKE"/>
    <property type="match status" value="1"/>
</dbReference>
<keyword evidence="1" id="KW-0285">Flavoprotein</keyword>
<dbReference type="InterPro" id="IPR001433">
    <property type="entry name" value="OxRdtase_FAD/NAD-bd"/>
</dbReference>
<dbReference type="PRINTS" id="PR00371">
    <property type="entry name" value="FPNCR"/>
</dbReference>
<dbReference type="Pfam" id="PF00258">
    <property type="entry name" value="Flavodoxin_1"/>
    <property type="match status" value="1"/>
</dbReference>
<dbReference type="InterPro" id="IPR008254">
    <property type="entry name" value="Flavodoxin/NO_synth"/>
</dbReference>
<accession>A0A3R8LPY6</accession>
<dbReference type="InterPro" id="IPR017927">
    <property type="entry name" value="FAD-bd_FR_type"/>
</dbReference>
<dbReference type="SUPFAM" id="SSF52343">
    <property type="entry name" value="Ferredoxin reductase-like, C-terminal NADP-linked domain"/>
    <property type="match status" value="1"/>
</dbReference>
<proteinExistence type="predicted"/>
<dbReference type="SUPFAM" id="SSF52218">
    <property type="entry name" value="Flavoproteins"/>
    <property type="match status" value="1"/>
</dbReference>
<dbReference type="SUPFAM" id="SSF63380">
    <property type="entry name" value="Riboflavin synthase domain-like"/>
    <property type="match status" value="1"/>
</dbReference>
<name>A0A3R8LPY6_9BURK</name>
<dbReference type="InterPro" id="IPR023173">
    <property type="entry name" value="NADPH_Cyt_P450_Rdtase_alpha"/>
</dbReference>
<dbReference type="InterPro" id="IPR001094">
    <property type="entry name" value="Flavdoxin-like"/>
</dbReference>
<dbReference type="GO" id="GO:0016491">
    <property type="term" value="F:oxidoreductase activity"/>
    <property type="evidence" value="ECO:0007669"/>
    <property type="project" value="InterPro"/>
</dbReference>
<feature type="domain" description="FAD-binding FR-type" evidence="5">
    <location>
        <begin position="167"/>
        <end position="367"/>
    </location>
</feature>
<sequence length="514" mass="56296">MNTIAKHLVIGYGSESGNARALAQQLAANPALKAFSPEVLTLDEISPGMLQGDDPLLIISASFGDGEPPGNAEAFLALLQATPSLSSLRYAIFGLGDTSYPHFCGFTKQVDALLQERGATALVNRVDADSNYRQFFEKWTPVVEKVLHGDLEAGRALQLQVKAYGAGEAFEAPLLERRQLNTSDPAAWHIRLDTTGSGMLWRAGDTVYVMAENDPQLLGALAKYYGSFEAPALLRHKELRQISKGVLRDLAKLTGNEKLKELQKFKNRKALEEYLYHADILDILKDFASPESVPLPELAKLLSACLVRAYSIASHGEAGHLDLCMREVSYEHNGRPHKGTATRWLLSHEGPFRIYCRANPGFHLAGSADTPLILVGTGTGIAPLIGLLREMQAQGIRRETVLIFGEKHRSEDFLYEDELKALQQEGVLGTLITAFSRDGAEKYYVQNAIADHAGTLLPLLDRGAHVYLCGNKAHLEQAVSGAVNTLMEGSSELAADDTGWKLLQRQGRLHLELY</sequence>
<evidence type="ECO:0000313" key="6">
    <source>
        <dbReference type="EMBL" id="RRN43584.1"/>
    </source>
</evidence>